<dbReference type="EMBL" id="LKCM01000470">
    <property type="protein sequence ID" value="KPQ40987.1"/>
    <property type="molecule type" value="Genomic_DNA"/>
</dbReference>
<dbReference type="Proteomes" id="UP000050360">
    <property type="component" value="Unassembled WGS sequence"/>
</dbReference>
<dbReference type="AlphaFoldDB" id="A0A0P8DUC9"/>
<gene>
    <name evidence="1" type="ORF">MPEBLZ_04461</name>
</gene>
<organism evidence="1 2">
    <name type="scientific">Candidatus Methanoperedens nitratireducens</name>
    <dbReference type="NCBI Taxonomy" id="1392998"/>
    <lineage>
        <taxon>Archaea</taxon>
        <taxon>Methanobacteriati</taxon>
        <taxon>Methanobacteriota</taxon>
        <taxon>Stenosarchaea group</taxon>
        <taxon>Methanomicrobia</taxon>
        <taxon>Methanosarcinales</taxon>
        <taxon>ANME-2 cluster</taxon>
        <taxon>Candidatus Methanoperedentaceae</taxon>
        <taxon>Candidatus Methanoperedens</taxon>
    </lineage>
</organism>
<reference evidence="1 2" key="1">
    <citation type="submission" date="2015-09" db="EMBL/GenBank/DDBJ databases">
        <title>A metagenomics-based metabolic model of nitrate-dependent anaerobic oxidation of methane by Methanoperedens-like archaea.</title>
        <authorList>
            <person name="Arshad A."/>
            <person name="Speth D.R."/>
            <person name="De Graaf R.M."/>
            <person name="Op Den Camp H.J."/>
            <person name="Jetten M.S."/>
            <person name="Welte C.U."/>
        </authorList>
    </citation>
    <scope>NUCLEOTIDE SEQUENCE [LARGE SCALE GENOMIC DNA]</scope>
</reference>
<name>A0A0P8DUC9_9EURY</name>
<evidence type="ECO:0000313" key="1">
    <source>
        <dbReference type="EMBL" id="KPQ40987.1"/>
    </source>
</evidence>
<comment type="caution">
    <text evidence="1">The sequence shown here is derived from an EMBL/GenBank/DDBJ whole genome shotgun (WGS) entry which is preliminary data.</text>
</comment>
<evidence type="ECO:0000313" key="2">
    <source>
        <dbReference type="Proteomes" id="UP000050360"/>
    </source>
</evidence>
<protein>
    <submittedName>
        <fullName evidence="1">Uncharacterized protein</fullName>
    </submittedName>
</protein>
<sequence length="100" mass="11087">MPDVLFHGGDAAMIDKRKFLHRITEEYENLVPEVKSMTHIHVFKCTGCGWEARISEENMRFVGGSVDCRGEPDGLGCGYACVFDHIEIEDGKGNVTAVIV</sequence>
<proteinExistence type="predicted"/>
<accession>A0A0P8DUC9</accession>